<dbReference type="RefSeq" id="WP_058233593.1">
    <property type="nucleotide sequence ID" value="NZ_FMYG01000010.1"/>
</dbReference>
<dbReference type="EMBL" id="FMYG01000010">
    <property type="protein sequence ID" value="SDD00586.1"/>
    <property type="molecule type" value="Genomic_DNA"/>
</dbReference>
<keyword evidence="2" id="KW-0472">Membrane</keyword>
<organism evidence="3 4">
    <name type="scientific">Microbacterium enclense</name>
    <dbReference type="NCBI Taxonomy" id="993073"/>
    <lineage>
        <taxon>Bacteria</taxon>
        <taxon>Bacillati</taxon>
        <taxon>Actinomycetota</taxon>
        <taxon>Actinomycetes</taxon>
        <taxon>Micrococcales</taxon>
        <taxon>Microbacteriaceae</taxon>
        <taxon>Microbacterium</taxon>
    </lineage>
</organism>
<evidence type="ECO:0000313" key="4">
    <source>
        <dbReference type="Proteomes" id="UP000183203"/>
    </source>
</evidence>
<gene>
    <name evidence="3" type="ORF">SAMN05216418_0073</name>
</gene>
<proteinExistence type="predicted"/>
<evidence type="ECO:0000256" key="1">
    <source>
        <dbReference type="SAM" id="MobiDB-lite"/>
    </source>
</evidence>
<dbReference type="Proteomes" id="UP000183203">
    <property type="component" value="Unassembled WGS sequence"/>
</dbReference>
<dbReference type="AlphaFoldDB" id="A0A1G6R9M2"/>
<keyword evidence="2" id="KW-1133">Transmembrane helix</keyword>
<keyword evidence="2" id="KW-0812">Transmembrane</keyword>
<protein>
    <submittedName>
        <fullName evidence="3">Uncharacterized protein</fullName>
    </submittedName>
</protein>
<feature type="region of interest" description="Disordered" evidence="1">
    <location>
        <begin position="281"/>
        <end position="342"/>
    </location>
</feature>
<reference evidence="3 4" key="1">
    <citation type="submission" date="2016-09" db="EMBL/GenBank/DDBJ databases">
        <authorList>
            <person name="Capua I."/>
            <person name="De Benedictis P."/>
            <person name="Joannis T."/>
            <person name="Lombin L.H."/>
            <person name="Cattoli G."/>
        </authorList>
    </citation>
    <scope>NUCLEOTIDE SEQUENCE [LARGE SCALE GENOMIC DNA]</scope>
    <source>
        <strain evidence="3 4">NIO-1002</strain>
    </source>
</reference>
<feature type="transmembrane region" description="Helical" evidence="2">
    <location>
        <begin position="12"/>
        <end position="29"/>
    </location>
</feature>
<evidence type="ECO:0000313" key="3">
    <source>
        <dbReference type="EMBL" id="SDD00586.1"/>
    </source>
</evidence>
<dbReference type="STRING" id="993073.AS029_16015"/>
<sequence>MEPLLALFAEWWWIGPAAAGAGTVGWVGVRRTRRRALPAGSSTPGVTTTGDRAARAWASRPLSKSAARRLELDAAQLDLQTARLAVARGRADVKVADAEVVRAQAERAASRVSPEAVSAARARLVDAQRDLRAAAAEVRARRAGVKAAKVMLPAIRSGSAPLPIVRLLAEHDAILARWMAYETDLALAIDYPAMTDPRSPLLAEFLRAHERAQWLRPASPQTRLEPAEFLAYRDAVRRAAHAFDHAEQTARRGGQPQPSVEAGDAWSRVASDLADTAQRALARSMESMGRAAARSWNDRGAKRTAKNAPDAERPAPRAGGAASTNGPVWPPPARDRPHPPAS</sequence>
<dbReference type="OrthoDB" id="4948465at2"/>
<evidence type="ECO:0000256" key="2">
    <source>
        <dbReference type="SAM" id="Phobius"/>
    </source>
</evidence>
<accession>A0A1G6R9M2</accession>
<name>A0A1G6R9M2_9MICO</name>
<feature type="compositionally biased region" description="Basic and acidic residues" evidence="1">
    <location>
        <begin position="333"/>
        <end position="342"/>
    </location>
</feature>